<dbReference type="CDD" id="cd14473">
    <property type="entry name" value="FERM_B-lobe"/>
    <property type="match status" value="1"/>
</dbReference>
<dbReference type="Proteomes" id="UP000240080">
    <property type="component" value="Unplaced"/>
</dbReference>
<feature type="domain" description="PH" evidence="4">
    <location>
        <begin position="728"/>
        <end position="825"/>
    </location>
</feature>
<dbReference type="CDD" id="cd00160">
    <property type="entry name" value="RhoGEF"/>
    <property type="match status" value="1"/>
</dbReference>
<dbReference type="FunFam" id="3.10.20.90:FF:000040">
    <property type="entry name" value="FERM, RhoGEF and pleckstrin domain-containing protein"/>
    <property type="match status" value="1"/>
</dbReference>
<dbReference type="EMBL" id="AJFE02041603">
    <property type="status" value="NOT_ANNOTATED_CDS"/>
    <property type="molecule type" value="Genomic_DNA"/>
</dbReference>
<dbReference type="Gene3D" id="1.20.80.10">
    <property type="match status" value="1"/>
</dbReference>
<dbReference type="CDD" id="cd13235">
    <property type="entry name" value="PH2_FARP1-like"/>
    <property type="match status" value="1"/>
</dbReference>
<dbReference type="GeneTree" id="ENSGT00940000158642"/>
<dbReference type="CDD" id="cd01220">
    <property type="entry name" value="PH1_FARP1-like"/>
    <property type="match status" value="1"/>
</dbReference>
<reference evidence="7" key="1">
    <citation type="submission" date="2025-08" db="UniProtKB">
        <authorList>
            <consortium name="Ensembl"/>
        </authorList>
    </citation>
    <scope>IDENTIFICATION</scope>
</reference>
<dbReference type="InterPro" id="IPR001849">
    <property type="entry name" value="PH_domain"/>
</dbReference>
<dbReference type="EMBL" id="AJFE02041604">
    <property type="status" value="NOT_ANNOTATED_CDS"/>
    <property type="molecule type" value="Genomic_DNA"/>
</dbReference>
<dbReference type="InterPro" id="IPR051835">
    <property type="entry name" value="RAC1-GEF"/>
</dbReference>
<feature type="region of interest" description="Disordered" evidence="3">
    <location>
        <begin position="1003"/>
        <end position="1027"/>
    </location>
</feature>
<dbReference type="InterPro" id="IPR014847">
    <property type="entry name" value="FA"/>
</dbReference>
<sequence length="1027" mass="116110">MGEIEGTYRVLQTAGTRLGAQTPVGVSTLEPGQTLLPRMQEKHLHLRVKLLDNTMEIFDIEPKCDGQVLLTQVWKRLNLVECDYFGLEFQNTQSYWVSAYDVPTRPKNVVLRLAVKFFPPDPGQLQEEYTRYLFALQLKRDLLEERLTCADTTAALLTSHLLQSEIGDYDETLDREHLKANAYLPGQQHCLEKILEFHQKHVGQTPAESDFQVLEIARKLEVYGIRFHMASDREGTKIQLAVSHMGVLVFQVGQLAILVSDRTDFKDTLEFLLGSRDECKNFWKICVEYHTFFRLLDQPKPKAKAVFFSRGSSFRYSGRTQKQLVDYFKDSGMKRIPYERRHSKTHMSVRALTADLPKQSISFPEGLRTPASPSSANAFYSLSPSTLVPSGLPEFKDSSSSLTDPQVSYIKSPAAERSSGAVAGGPDTPSAQPLGPPALQPGPGLSTKSPQPSPSSRKSPLSLSPAFQVPLGPAEQGSSPLLSPVLSDAGGAGMDYEEPRHKRVPADEAYFIVKEILATERTYLKDLEVITVWFRSAVVKEDAMPVTLMTLLFSNIDPIYEFHRGFLREVEQRLALWEGPSKAHTKGSHQRIGDILLRNMRQLKEFTSYFQRHDEVLTELEKATKRCKKLEAVYKEFELQKVCYLPLNTFLLKPIQRLLHYRLLLRRLCGHYTPGHHDYADCHDALKAITEVTTTLQHILIRLENLQKLTELQRDLVGVENLIAPGREFIREGCLHKLTKKGLQQRMFFLFSDMLLYTSKGVAGTSHFRIRGLLPLRGMLVEESDNEWSVPHCFTIYTAQKTIVVAASTRLEKEKWMLDLNTAIQAAKSGGDTAPALPGGTACTRPPRSPNEVSLEQESEDDARGVRSSLEGHGQHRANTTMHVCWYRNTSVSRADHSAAVENQLSGYLLRKFKNSHGWQKLWVVFTNFCLFFYKTHQDDYPLASLPLLGYSVSIPREADGIHKDYVFKLQFKSHVYFFRAESKYTFERWMEVIQGASSSAGRAPSIVQDGLQPSSGLEGMVRGKEE</sequence>
<dbReference type="SMART" id="SM00233">
    <property type="entry name" value="PH"/>
    <property type="match status" value="2"/>
</dbReference>
<dbReference type="GO" id="GO:0071526">
    <property type="term" value="P:semaphorin-plexin signaling pathway"/>
    <property type="evidence" value="ECO:0007669"/>
    <property type="project" value="Ensembl"/>
</dbReference>
<dbReference type="EMBL" id="AJFE02041602">
    <property type="status" value="NOT_ANNOTATED_CDS"/>
    <property type="molecule type" value="Genomic_DNA"/>
</dbReference>
<dbReference type="Bgee" id="ENSPPAG00000041862">
    <property type="expression patterns" value="Expressed in cerebellum and 6 other cell types or tissues"/>
</dbReference>
<dbReference type="GO" id="GO:0030316">
    <property type="term" value="P:osteoclast differentiation"/>
    <property type="evidence" value="ECO:0007669"/>
    <property type="project" value="Ensembl"/>
</dbReference>
<feature type="region of interest" description="Disordered" evidence="3">
    <location>
        <begin position="414"/>
        <end position="499"/>
    </location>
</feature>
<feature type="domain" description="DH" evidence="5">
    <location>
        <begin position="508"/>
        <end position="699"/>
    </location>
</feature>
<accession>A0A2R9C8X2</accession>
<evidence type="ECO:0000259" key="6">
    <source>
        <dbReference type="PROSITE" id="PS50057"/>
    </source>
</evidence>
<dbReference type="AlphaFoldDB" id="A0A2R9C8X2"/>
<dbReference type="InterPro" id="IPR018980">
    <property type="entry name" value="FERM_PH-like_C"/>
</dbReference>
<dbReference type="InterPro" id="IPR000299">
    <property type="entry name" value="FERM_domain"/>
</dbReference>
<keyword evidence="1" id="KW-0597">Phosphoprotein</keyword>
<dbReference type="InterPro" id="IPR019748">
    <property type="entry name" value="FERM_central"/>
</dbReference>
<evidence type="ECO:0000256" key="3">
    <source>
        <dbReference type="SAM" id="MobiDB-lite"/>
    </source>
</evidence>
<dbReference type="EMBL" id="AJFE02041611">
    <property type="status" value="NOT_ANNOTATED_CDS"/>
    <property type="molecule type" value="Genomic_DNA"/>
</dbReference>
<dbReference type="PROSITE" id="PS50003">
    <property type="entry name" value="PH_DOMAIN"/>
    <property type="match status" value="2"/>
</dbReference>
<dbReference type="InterPro" id="IPR000219">
    <property type="entry name" value="DH_dom"/>
</dbReference>
<proteinExistence type="predicted"/>
<feature type="domain" description="FERM" evidence="6">
    <location>
        <begin position="44"/>
        <end position="321"/>
    </location>
</feature>
<dbReference type="FunFam" id="2.30.29.30:FF:000046">
    <property type="entry name" value="FERM, RhoGEF and pleckstrin domain-containing protein 1"/>
    <property type="match status" value="1"/>
</dbReference>
<dbReference type="Pfam" id="PF08736">
    <property type="entry name" value="FA"/>
    <property type="match status" value="1"/>
</dbReference>
<dbReference type="GO" id="GO:0030036">
    <property type="term" value="P:actin cytoskeleton organization"/>
    <property type="evidence" value="ECO:0007669"/>
    <property type="project" value="Ensembl"/>
</dbReference>
<dbReference type="PANTHER" id="PTHR45858:SF4">
    <property type="entry name" value="FERM, ARHGEF AND PLECKSTRIN DOMAIN-CONTAINING PROTEIN 2"/>
    <property type="match status" value="1"/>
</dbReference>
<dbReference type="STRING" id="9597.ENSPPAP00000038381"/>
<feature type="coiled-coil region" evidence="2">
    <location>
        <begin position="613"/>
        <end position="640"/>
    </location>
</feature>
<dbReference type="GO" id="GO:0016601">
    <property type="term" value="P:Rac protein signal transduction"/>
    <property type="evidence" value="ECO:0007669"/>
    <property type="project" value="Ensembl"/>
</dbReference>
<dbReference type="Gene3D" id="2.30.29.30">
    <property type="entry name" value="Pleckstrin-homology domain (PH domain)/Phosphotyrosine-binding domain (PTB)"/>
    <property type="match status" value="3"/>
</dbReference>
<feature type="compositionally biased region" description="Low complexity" evidence="3">
    <location>
        <begin position="441"/>
        <end position="465"/>
    </location>
</feature>
<dbReference type="PROSITE" id="PS50057">
    <property type="entry name" value="FERM_3"/>
    <property type="match status" value="1"/>
</dbReference>
<dbReference type="Pfam" id="PF09379">
    <property type="entry name" value="FERM_N"/>
    <property type="match status" value="1"/>
</dbReference>
<dbReference type="InterPro" id="IPR018979">
    <property type="entry name" value="FERM_N"/>
</dbReference>
<dbReference type="Gene3D" id="1.20.900.10">
    <property type="entry name" value="Dbl homology (DH) domain"/>
    <property type="match status" value="1"/>
</dbReference>
<dbReference type="InterPro" id="IPR035899">
    <property type="entry name" value="DBL_dom_sf"/>
</dbReference>
<dbReference type="PROSITE" id="PS50010">
    <property type="entry name" value="DH_2"/>
    <property type="match status" value="1"/>
</dbReference>
<evidence type="ECO:0000313" key="8">
    <source>
        <dbReference type="Proteomes" id="UP000240080"/>
    </source>
</evidence>
<dbReference type="GO" id="GO:0005085">
    <property type="term" value="F:guanyl-nucleotide exchange factor activity"/>
    <property type="evidence" value="ECO:0007669"/>
    <property type="project" value="Ensembl"/>
</dbReference>
<name>A0A2R9C8X2_PANPA</name>
<dbReference type="SMART" id="SM00325">
    <property type="entry name" value="RhoGEF"/>
    <property type="match status" value="1"/>
</dbReference>
<dbReference type="GO" id="GO:0016322">
    <property type="term" value="P:neuron remodeling"/>
    <property type="evidence" value="ECO:0007669"/>
    <property type="project" value="Ensembl"/>
</dbReference>
<dbReference type="InterPro" id="IPR035963">
    <property type="entry name" value="FERM_2"/>
</dbReference>
<dbReference type="GO" id="GO:0007155">
    <property type="term" value="P:cell adhesion"/>
    <property type="evidence" value="ECO:0007669"/>
    <property type="project" value="Ensembl"/>
</dbReference>
<dbReference type="EMBL" id="AJFE02041609">
    <property type="status" value="NOT_ANNOTATED_CDS"/>
    <property type="molecule type" value="Genomic_DNA"/>
</dbReference>
<dbReference type="GO" id="GO:0033623">
    <property type="term" value="P:regulation of integrin activation"/>
    <property type="evidence" value="ECO:0007669"/>
    <property type="project" value="Ensembl"/>
</dbReference>
<dbReference type="EMBL" id="AJFE02041607">
    <property type="status" value="NOT_ANNOTATED_CDS"/>
    <property type="molecule type" value="Genomic_DNA"/>
</dbReference>
<reference evidence="7" key="2">
    <citation type="submission" date="2025-09" db="UniProtKB">
        <authorList>
            <consortium name="Ensembl"/>
        </authorList>
    </citation>
    <scope>IDENTIFICATION</scope>
</reference>
<dbReference type="SUPFAM" id="SSF47031">
    <property type="entry name" value="Second domain of FERM"/>
    <property type="match status" value="1"/>
</dbReference>
<dbReference type="InterPro" id="IPR019749">
    <property type="entry name" value="Band_41_domain"/>
</dbReference>
<dbReference type="InterPro" id="IPR029071">
    <property type="entry name" value="Ubiquitin-like_domsf"/>
</dbReference>
<evidence type="ECO:0000259" key="4">
    <source>
        <dbReference type="PROSITE" id="PS50003"/>
    </source>
</evidence>
<keyword evidence="8" id="KW-1185">Reference proteome</keyword>
<dbReference type="SMART" id="SM00295">
    <property type="entry name" value="B41"/>
    <property type="match status" value="1"/>
</dbReference>
<keyword evidence="2" id="KW-0175">Coiled coil</keyword>
<dbReference type="InterPro" id="IPR011993">
    <property type="entry name" value="PH-like_dom_sf"/>
</dbReference>
<dbReference type="SMART" id="SM01196">
    <property type="entry name" value="FERM_C"/>
    <property type="match status" value="1"/>
</dbReference>
<evidence type="ECO:0000256" key="2">
    <source>
        <dbReference type="SAM" id="Coils"/>
    </source>
</evidence>
<feature type="domain" description="PH" evidence="4">
    <location>
        <begin position="902"/>
        <end position="999"/>
    </location>
</feature>
<dbReference type="PANTHER" id="PTHR45858">
    <property type="entry name" value="FERM DOMAIN CONTAINING PROTEIN"/>
    <property type="match status" value="1"/>
</dbReference>
<dbReference type="EMBL" id="AJFE02041605">
    <property type="status" value="NOT_ANNOTATED_CDS"/>
    <property type="molecule type" value="Genomic_DNA"/>
</dbReference>
<dbReference type="Pfam" id="PF00373">
    <property type="entry name" value="FERM_M"/>
    <property type="match status" value="1"/>
</dbReference>
<gene>
    <name evidence="7" type="primary">FARP2</name>
</gene>
<dbReference type="InterPro" id="IPR014352">
    <property type="entry name" value="FERM/acyl-CoA-bd_prot_sf"/>
</dbReference>
<dbReference type="GO" id="GO:0071800">
    <property type="term" value="P:podosome assembly"/>
    <property type="evidence" value="ECO:0007669"/>
    <property type="project" value="Ensembl"/>
</dbReference>
<evidence type="ECO:0000313" key="7">
    <source>
        <dbReference type="Ensembl" id="ENSPPAP00000038381.1"/>
    </source>
</evidence>
<dbReference type="Ensembl" id="ENSPPAT00000061284.1">
    <property type="protein sequence ID" value="ENSPPAP00000038381.1"/>
    <property type="gene ID" value="ENSPPAG00000041862.1"/>
</dbReference>
<feature type="region of interest" description="Disordered" evidence="3">
    <location>
        <begin position="829"/>
        <end position="873"/>
    </location>
</feature>
<dbReference type="SUPFAM" id="SSF54236">
    <property type="entry name" value="Ubiquitin-like"/>
    <property type="match status" value="1"/>
</dbReference>
<dbReference type="SMART" id="SM01195">
    <property type="entry name" value="FA"/>
    <property type="match status" value="1"/>
</dbReference>
<dbReference type="FunFam" id="1.20.900.10:FF:000020">
    <property type="entry name" value="FERM, RhoGEF and pleckstrin domain-containing protein 2"/>
    <property type="match status" value="1"/>
</dbReference>
<dbReference type="SUPFAM" id="SSF48065">
    <property type="entry name" value="DBL homology domain (DH-domain)"/>
    <property type="match status" value="1"/>
</dbReference>
<dbReference type="EMBL" id="AJFE02041606">
    <property type="status" value="NOT_ANNOTATED_CDS"/>
    <property type="molecule type" value="Genomic_DNA"/>
</dbReference>
<dbReference type="Pfam" id="PF09380">
    <property type="entry name" value="FERM_C"/>
    <property type="match status" value="1"/>
</dbReference>
<dbReference type="GO" id="GO:0022405">
    <property type="term" value="P:hair cycle process"/>
    <property type="evidence" value="ECO:0007669"/>
    <property type="project" value="Ensembl"/>
</dbReference>
<dbReference type="SUPFAM" id="SSF50729">
    <property type="entry name" value="PH domain-like"/>
    <property type="match status" value="3"/>
</dbReference>
<dbReference type="PRINTS" id="PR00935">
    <property type="entry name" value="BAND41"/>
</dbReference>
<dbReference type="EMBL" id="AJFE02041610">
    <property type="status" value="NOT_ANNOTATED_CDS"/>
    <property type="molecule type" value="Genomic_DNA"/>
</dbReference>
<protein>
    <submittedName>
        <fullName evidence="7">FERM, ARH/RhoGEF and pleckstrin domain protein 2</fullName>
    </submittedName>
</protein>
<evidence type="ECO:0000259" key="5">
    <source>
        <dbReference type="PROSITE" id="PS50010"/>
    </source>
</evidence>
<evidence type="ECO:0000256" key="1">
    <source>
        <dbReference type="ARBA" id="ARBA00022553"/>
    </source>
</evidence>
<dbReference type="EMBL" id="AJFE02041608">
    <property type="status" value="NOT_ANNOTATED_CDS"/>
    <property type="molecule type" value="Genomic_DNA"/>
</dbReference>
<organism evidence="7 8">
    <name type="scientific">Pan paniscus</name>
    <name type="common">Pygmy chimpanzee</name>
    <name type="synonym">Bonobo</name>
    <dbReference type="NCBI Taxonomy" id="9597"/>
    <lineage>
        <taxon>Eukaryota</taxon>
        <taxon>Metazoa</taxon>
        <taxon>Chordata</taxon>
        <taxon>Craniata</taxon>
        <taxon>Vertebrata</taxon>
        <taxon>Euteleostomi</taxon>
        <taxon>Mammalia</taxon>
        <taxon>Eutheria</taxon>
        <taxon>Euarchontoglires</taxon>
        <taxon>Primates</taxon>
        <taxon>Haplorrhini</taxon>
        <taxon>Catarrhini</taxon>
        <taxon>Hominidae</taxon>
        <taxon>Pan</taxon>
    </lineage>
</organism>
<dbReference type="Gene3D" id="3.10.20.90">
    <property type="entry name" value="Phosphatidylinositol 3-kinase Catalytic Subunit, Chain A, domain 1"/>
    <property type="match status" value="1"/>
</dbReference>
<dbReference type="GO" id="GO:0005737">
    <property type="term" value="C:cytoplasm"/>
    <property type="evidence" value="ECO:0007669"/>
    <property type="project" value="Ensembl"/>
</dbReference>
<dbReference type="Pfam" id="PF00621">
    <property type="entry name" value="RhoGEF"/>
    <property type="match status" value="1"/>
</dbReference>
<dbReference type="FunFam" id="1.20.80.10:FF:000005">
    <property type="entry name" value="FERM, RhoGEF and pleckstrin domain-containing protein 1"/>
    <property type="match status" value="1"/>
</dbReference>
<dbReference type="Pfam" id="PF00169">
    <property type="entry name" value="PH"/>
    <property type="match status" value="2"/>
</dbReference>